<sequence>MADKFVTAHAGAKKAEARVNDIFAVRQMHGEGLRDFLARFNRVRMSFPNVLGEWRLMKFPPTTWEEIHNAYCTEVRADEEDLNSPIQRLTSVQAEVRKDHRNDGRRDQLGPDFGRERYQLYIRTSITPPPRHTNAPPRHTVPHRHEKGMPPLLSAHNLGVSPSEIVYALEKLGMKERGHRTEDCIGLWQEVEIMLNQGHLKELLSDRGRANFARGREQPQGPPKPTSPARTIQMIIGRGDDTAINHVKFTTTHKLKRSITHERYDDLEDSTIFDKSDTNGLSFPHYDALVITLRIADTNVKRIMVDDGSITCIIHPRVLIQMRLKDKIISRCIILTGFNNAVERKFGEIVLLILAGGVTLETMFHVMDEDTAYNAII</sequence>
<dbReference type="eggNOG" id="KOG0017">
    <property type="taxonomic scope" value="Eukaryota"/>
</dbReference>
<gene>
    <name evidence="2" type="primary">LOC104244171</name>
</gene>
<name>A0A1U7YG91_NICSY</name>
<dbReference type="Proteomes" id="UP000189701">
    <property type="component" value="Unplaced"/>
</dbReference>
<protein>
    <submittedName>
        <fullName evidence="2">Uncharacterized protein LOC104244171</fullName>
    </submittedName>
</protein>
<evidence type="ECO:0000313" key="2">
    <source>
        <dbReference type="RefSeq" id="XP_009797830.1"/>
    </source>
</evidence>
<dbReference type="CDD" id="cd00303">
    <property type="entry name" value="retropepsin_like"/>
    <property type="match status" value="1"/>
</dbReference>
<reference evidence="2" key="2">
    <citation type="submission" date="2025-08" db="UniProtKB">
        <authorList>
            <consortium name="RefSeq"/>
        </authorList>
    </citation>
    <scope>IDENTIFICATION</scope>
    <source>
        <tissue evidence="2">Leaf</tissue>
    </source>
</reference>
<keyword evidence="1" id="KW-1185">Reference proteome</keyword>
<dbReference type="PANTHER" id="PTHR33240">
    <property type="entry name" value="OS08G0508500 PROTEIN"/>
    <property type="match status" value="1"/>
</dbReference>
<proteinExistence type="predicted"/>
<dbReference type="PANTHER" id="PTHR33240:SF8">
    <property type="entry name" value="OS03G0439900 PROTEIN"/>
    <property type="match status" value="1"/>
</dbReference>
<dbReference type="RefSeq" id="XP_009797830.1">
    <property type="nucleotide sequence ID" value="XM_009799528.1"/>
</dbReference>
<dbReference type="GeneID" id="104244171"/>
<dbReference type="AlphaFoldDB" id="A0A1U7YG91"/>
<accession>A0A1U7YG91</accession>
<dbReference type="KEGG" id="nsy:104244171"/>
<reference evidence="1" key="1">
    <citation type="journal article" date="2013" name="Genome Biol.">
        <title>Reference genomes and transcriptomes of Nicotiana sylvestris and Nicotiana tomentosiformis.</title>
        <authorList>
            <person name="Sierro N."/>
            <person name="Battey J.N."/>
            <person name="Ouadi S."/>
            <person name="Bovet L."/>
            <person name="Goepfert S."/>
            <person name="Bakaher N."/>
            <person name="Peitsch M.C."/>
            <person name="Ivanov N.V."/>
        </authorList>
    </citation>
    <scope>NUCLEOTIDE SEQUENCE [LARGE SCALE GENOMIC DNA]</scope>
</reference>
<organism evidence="1 2">
    <name type="scientific">Nicotiana sylvestris</name>
    <name type="common">Wood tobacco</name>
    <name type="synonym">South American tobacco</name>
    <dbReference type="NCBI Taxonomy" id="4096"/>
    <lineage>
        <taxon>Eukaryota</taxon>
        <taxon>Viridiplantae</taxon>
        <taxon>Streptophyta</taxon>
        <taxon>Embryophyta</taxon>
        <taxon>Tracheophyta</taxon>
        <taxon>Spermatophyta</taxon>
        <taxon>Magnoliopsida</taxon>
        <taxon>eudicotyledons</taxon>
        <taxon>Gunneridae</taxon>
        <taxon>Pentapetalae</taxon>
        <taxon>asterids</taxon>
        <taxon>lamiids</taxon>
        <taxon>Solanales</taxon>
        <taxon>Solanaceae</taxon>
        <taxon>Nicotianoideae</taxon>
        <taxon>Nicotianeae</taxon>
        <taxon>Nicotiana</taxon>
    </lineage>
</organism>
<evidence type="ECO:0000313" key="1">
    <source>
        <dbReference type="Proteomes" id="UP000189701"/>
    </source>
</evidence>